<dbReference type="PROSITE" id="PS50145">
    <property type="entry name" value="ZF_TRAF"/>
    <property type="match status" value="2"/>
</dbReference>
<dbReference type="PROSITE" id="PS01360">
    <property type="entry name" value="ZF_MYND_1"/>
    <property type="match status" value="1"/>
</dbReference>
<dbReference type="SUPFAM" id="SSF49599">
    <property type="entry name" value="TRAF domain-like"/>
    <property type="match status" value="1"/>
</dbReference>
<feature type="domain" description="TRAF-type" evidence="11">
    <location>
        <begin position="812"/>
        <end position="866"/>
    </location>
</feature>
<dbReference type="Gene3D" id="3.30.40.10">
    <property type="entry name" value="Zinc/RING finger domain, C3HC4 (zinc finger)"/>
    <property type="match status" value="1"/>
</dbReference>
<feature type="domain" description="TRAF-type" evidence="11">
    <location>
        <begin position="766"/>
        <end position="804"/>
    </location>
</feature>
<dbReference type="PANTHER" id="PTHR11545">
    <property type="entry name" value="RIBOSOMAL PROTEIN L13"/>
    <property type="match status" value="1"/>
</dbReference>
<dbReference type="InterPro" id="IPR005822">
    <property type="entry name" value="Ribosomal_uL13"/>
</dbReference>
<keyword evidence="4 8" id="KW-0862">Zinc</keyword>
<keyword evidence="3 7" id="KW-0863">Zinc-finger</keyword>
<evidence type="ECO:0000256" key="4">
    <source>
        <dbReference type="ARBA" id="ARBA00022833"/>
    </source>
</evidence>
<evidence type="ECO:0000256" key="3">
    <source>
        <dbReference type="ARBA" id="ARBA00022771"/>
    </source>
</evidence>
<evidence type="ECO:0000256" key="2">
    <source>
        <dbReference type="ARBA" id="ARBA00022723"/>
    </source>
</evidence>
<dbReference type="GO" id="GO:0003735">
    <property type="term" value="F:structural constituent of ribosome"/>
    <property type="evidence" value="ECO:0007669"/>
    <property type="project" value="InterPro"/>
</dbReference>
<dbReference type="Proteomes" id="UP000186817">
    <property type="component" value="Unassembled WGS sequence"/>
</dbReference>
<protein>
    <submittedName>
        <fullName evidence="13">60S ribosomal protein L13a</fullName>
    </submittedName>
</protein>
<evidence type="ECO:0000256" key="7">
    <source>
        <dbReference type="PROSITE-ProRule" id="PRU00134"/>
    </source>
</evidence>
<proteinExistence type="inferred from homology"/>
<feature type="domain" description="MYND-type" evidence="12">
    <location>
        <begin position="496"/>
        <end position="532"/>
    </location>
</feature>
<dbReference type="InterPro" id="IPR013083">
    <property type="entry name" value="Znf_RING/FYVE/PHD"/>
</dbReference>
<dbReference type="EMBL" id="LSRX01000575">
    <property type="protein sequence ID" value="OLP93590.1"/>
    <property type="molecule type" value="Genomic_DNA"/>
</dbReference>
<feature type="region of interest" description="Disordered" evidence="9">
    <location>
        <begin position="89"/>
        <end position="113"/>
    </location>
</feature>
<keyword evidence="5 13" id="KW-0689">Ribosomal protein</keyword>
<dbReference type="PANTHER" id="PTHR11545:SF3">
    <property type="entry name" value="LARGE RIBOSOMAL SUBUNIT PROTEIN UL13"/>
    <property type="match status" value="1"/>
</dbReference>
<reference evidence="13 14" key="1">
    <citation type="submission" date="2016-02" db="EMBL/GenBank/DDBJ databases">
        <title>Genome analysis of coral dinoflagellate symbionts highlights evolutionary adaptations to a symbiotic lifestyle.</title>
        <authorList>
            <person name="Aranda M."/>
            <person name="Li Y."/>
            <person name="Liew Y.J."/>
            <person name="Baumgarten S."/>
            <person name="Simakov O."/>
            <person name="Wilson M."/>
            <person name="Piel J."/>
            <person name="Ashoor H."/>
            <person name="Bougouffa S."/>
            <person name="Bajic V.B."/>
            <person name="Ryu T."/>
            <person name="Ravasi T."/>
            <person name="Bayer T."/>
            <person name="Micklem G."/>
            <person name="Kim H."/>
            <person name="Bhak J."/>
            <person name="Lajeunesse T.C."/>
            <person name="Voolstra C.R."/>
        </authorList>
    </citation>
    <scope>NUCLEOTIDE SEQUENCE [LARGE SCALE GENOMIC DNA]</scope>
    <source>
        <strain evidence="13 14">CCMP2467</strain>
    </source>
</reference>
<accession>A0A1Q9DEU1</accession>
<comment type="caution">
    <text evidence="13">The sequence shown here is derived from an EMBL/GenBank/DDBJ whole genome shotgun (WGS) entry which is preliminary data.</text>
</comment>
<dbReference type="InterPro" id="IPR002893">
    <property type="entry name" value="Znf_MYND"/>
</dbReference>
<evidence type="ECO:0000256" key="6">
    <source>
        <dbReference type="ARBA" id="ARBA00023274"/>
    </source>
</evidence>
<evidence type="ECO:0000259" key="10">
    <source>
        <dbReference type="PROSITE" id="PS50089"/>
    </source>
</evidence>
<dbReference type="GO" id="GO:0022625">
    <property type="term" value="C:cytosolic large ribosomal subunit"/>
    <property type="evidence" value="ECO:0007669"/>
    <property type="project" value="TreeGrafter"/>
</dbReference>
<feature type="region of interest" description="Disordered" evidence="9">
    <location>
        <begin position="1"/>
        <end position="20"/>
    </location>
</feature>
<evidence type="ECO:0000313" key="14">
    <source>
        <dbReference type="Proteomes" id="UP000186817"/>
    </source>
</evidence>
<keyword evidence="2 8" id="KW-0479">Metal-binding</keyword>
<dbReference type="Gene3D" id="6.10.250.3250">
    <property type="match status" value="1"/>
</dbReference>
<keyword evidence="6" id="KW-0687">Ribonucleoprotein</keyword>
<keyword evidence="14" id="KW-1185">Reference proteome</keyword>
<feature type="compositionally biased region" description="Acidic residues" evidence="9">
    <location>
        <begin position="728"/>
        <end position="752"/>
    </location>
</feature>
<dbReference type="GO" id="GO:0008270">
    <property type="term" value="F:zinc ion binding"/>
    <property type="evidence" value="ECO:0007669"/>
    <property type="project" value="UniProtKB-KW"/>
</dbReference>
<feature type="region of interest" description="Disordered" evidence="9">
    <location>
        <begin position="722"/>
        <end position="755"/>
    </location>
</feature>
<evidence type="ECO:0000256" key="5">
    <source>
        <dbReference type="ARBA" id="ARBA00022980"/>
    </source>
</evidence>
<evidence type="ECO:0000313" key="13">
    <source>
        <dbReference type="EMBL" id="OLP93590.1"/>
    </source>
</evidence>
<sequence>MATFAESDASDTSEAEDGDEVLDFEEVLRKFQQKAAQSLDEEYELLMALLQKFQGKSRWKLIVSSFCTLAARPRTKDWLVRRSRRLRAKEQRSISSPKPESPEKTREADSLEVQESPKIPIDFPFWMDFRNLKRLVMGGDSAHFYHTSFCNMTWGFEEPFSRRRAGQINGAMSDHFCMTVLATYPFERAGPWIKGFCCTSDRCKWHFITRKALDMLGKEGDGQQVLEKLADMARPLSVLRKPLVEHLCRQQKQAALAMEHPATTWQALAKQMCLKPWQAADVKAHVHLKKNRSKHWSARVEQRLSHVYARWVSELLPSLSPDDAERLAEWHVILEWERKLILSIYAIDASVDWKELVGFSFQEFQMCARGFLDSDLPSLCFLPGVDVDRRLLRFALWGAFLTEYVAAAERDDWAIGADFCHTCPGEDVTKRRRCPRDASRKPSSRAAPGTPETRCGMRGELITAHGQTCMVKFPNQFHLQELPTKTLLAVGESEKCQACNRLGAWCCSSCSCAFYCSAECQLTSWPSHAASCVPLQSKPSMLSDHCCDLHRLADQLEFGRRILEQEVEIPWQEVWKALAVFQNVIKQLKPILDGSGEMYAGASHSYLMAAAYVYSAQAAGYIGEGEQAVSDAEQAISLLADLKSGHVVRLLNPEGHSFLQAQAHFARSVGLQDTAGSAAAVEALASVAKLCDHYGLSRRDCMYMPPGHYSEQRRDWIAAASAANSNGPEEEAGLTDSSEESEDSEELPEEDTWIVPPPPEPFSDGCSKACFKCGSAVKKRGLKIHLRRECSMRSKRCPYCRELCEVGFLDEHCAIDCREFPEPCKLCGEPVARSRLDAHLDADCRFRIAPCPHEGCAWEDLADQLQSHMEDCIHALHTCEFCLEELRARFMPSHVCPVIPRDQTCMVCCEPFADLEKQGVLPAILLQNGRRTCNHLYFCVRCALKWSKQAELSDGKKRSECPLCRKEYDDLAPCPQHLLVDVEDAKKDLKALQAFHLRLCDCPEESCHWVSPLHVHFTHGSISERFKQEESSFGWKRPSILDTIRQLLRGCEPSELECLDVAWHKGRIHVAGSGNRRLCMWRLLCLFHPHQWARIKVKFRSRSDRRLHFSAALDTECNGDFVEVRHGRYVGKSLHPSGSDPGVVWAEAWALLLRHRLCSSAAATGQGGEASQCIVQRGQRASHLEELERAHHVLLHQLMNERRLREELQGGRGGRSNHTKGKTAQNILGKPGKIDIDWNDRQIVVDCRGHLLGRLASVLAKERSEDINISGSLYRNKLKYATLQQQKNKPTAGTIRGMVPHKTARGPTVNQHIALHSFIVKVSPGLKTFEGIPHPYAAGPSCLKVLRLRPERRFCRLGDLSKEVGWKHGALIERLESQRKVKSEAFHKKKVAAKRARSEASISAAIFVHDIALKAVKLSAEDQKEAEKGKRLCSVAVGRDIAGPEAEVTWSARKSKKKADTKPKDEEGEEKTKAQKEPKPGKAKEQKPETAPKDQADKAQQKAPEKGKNQKESKQQDSKQDQKQQDPKQQGKKPQDQKASSETEKAQTETATGTQNSKSQTSQPSKATATANTKPAQPTAHAQQGQIPDAAPEPVFLVDERPSKKRKEPERGTQSQEWADFLMLDTSSKQAAESLVPTPAIATAALPTAMNFTTQKPELFSEATLPPPASEVTARTLEELEKKSAHLKELLTAGRTRPQVITLLTGEFQKGAPEDLILE</sequence>
<dbReference type="Gene3D" id="3.90.1180.10">
    <property type="entry name" value="Ribosomal protein L13"/>
    <property type="match status" value="1"/>
</dbReference>
<dbReference type="GO" id="GO:0006412">
    <property type="term" value="P:translation"/>
    <property type="evidence" value="ECO:0007669"/>
    <property type="project" value="InterPro"/>
</dbReference>
<evidence type="ECO:0000256" key="9">
    <source>
        <dbReference type="SAM" id="MobiDB-lite"/>
    </source>
</evidence>
<dbReference type="GO" id="GO:0003729">
    <property type="term" value="F:mRNA binding"/>
    <property type="evidence" value="ECO:0007669"/>
    <property type="project" value="TreeGrafter"/>
</dbReference>
<feature type="compositionally biased region" description="Basic and acidic residues" evidence="9">
    <location>
        <begin position="100"/>
        <end position="109"/>
    </location>
</feature>
<comment type="similarity">
    <text evidence="1">Belongs to the universal ribosomal protein uL13 family.</text>
</comment>
<feature type="compositionally biased region" description="Basic and acidic residues" evidence="9">
    <location>
        <begin position="1598"/>
        <end position="1611"/>
    </location>
</feature>
<evidence type="ECO:0000259" key="12">
    <source>
        <dbReference type="PROSITE" id="PS50865"/>
    </source>
</evidence>
<feature type="zinc finger region" description="TRAF-type" evidence="8">
    <location>
        <begin position="766"/>
        <end position="804"/>
    </location>
</feature>
<evidence type="ECO:0000256" key="1">
    <source>
        <dbReference type="ARBA" id="ARBA00006227"/>
    </source>
</evidence>
<dbReference type="InterPro" id="IPR036899">
    <property type="entry name" value="Ribosomal_uL13_sf"/>
</dbReference>
<feature type="compositionally biased region" description="Basic and acidic residues" evidence="9">
    <location>
        <begin position="1458"/>
        <end position="1526"/>
    </location>
</feature>
<dbReference type="SUPFAM" id="SSF144232">
    <property type="entry name" value="HIT/MYND zinc finger-like"/>
    <property type="match status" value="1"/>
</dbReference>
<evidence type="ECO:0000256" key="8">
    <source>
        <dbReference type="PROSITE-ProRule" id="PRU00207"/>
    </source>
</evidence>
<evidence type="ECO:0000259" key="11">
    <source>
        <dbReference type="PROSITE" id="PS50145"/>
    </source>
</evidence>
<dbReference type="GO" id="GO:0017148">
    <property type="term" value="P:negative regulation of translation"/>
    <property type="evidence" value="ECO:0007669"/>
    <property type="project" value="TreeGrafter"/>
</dbReference>
<dbReference type="PROSITE" id="PS50089">
    <property type="entry name" value="ZF_RING_2"/>
    <property type="match status" value="1"/>
</dbReference>
<dbReference type="PROSITE" id="PS50865">
    <property type="entry name" value="ZF_MYND_2"/>
    <property type="match status" value="1"/>
</dbReference>
<feature type="compositionally biased region" description="Basic and acidic residues" evidence="9">
    <location>
        <begin position="1533"/>
        <end position="1547"/>
    </location>
</feature>
<feature type="domain" description="RING-type" evidence="10">
    <location>
        <begin position="905"/>
        <end position="965"/>
    </location>
</feature>
<dbReference type="InterPro" id="IPR001293">
    <property type="entry name" value="Znf_TRAF"/>
</dbReference>
<dbReference type="OrthoDB" id="439906at2759"/>
<dbReference type="Pfam" id="PF02176">
    <property type="entry name" value="zf-TRAF"/>
    <property type="match status" value="1"/>
</dbReference>
<organism evidence="13 14">
    <name type="scientific">Symbiodinium microadriaticum</name>
    <name type="common">Dinoflagellate</name>
    <name type="synonym">Zooxanthella microadriatica</name>
    <dbReference type="NCBI Taxonomy" id="2951"/>
    <lineage>
        <taxon>Eukaryota</taxon>
        <taxon>Sar</taxon>
        <taxon>Alveolata</taxon>
        <taxon>Dinophyceae</taxon>
        <taxon>Suessiales</taxon>
        <taxon>Symbiodiniaceae</taxon>
        <taxon>Symbiodinium</taxon>
    </lineage>
</organism>
<feature type="zinc finger region" description="TRAF-type" evidence="8">
    <location>
        <begin position="812"/>
        <end position="866"/>
    </location>
</feature>
<dbReference type="SUPFAM" id="SSF52161">
    <property type="entry name" value="Ribosomal protein L13"/>
    <property type="match status" value="1"/>
</dbReference>
<feature type="compositionally biased region" description="Polar residues" evidence="9">
    <location>
        <begin position="1548"/>
        <end position="1586"/>
    </location>
</feature>
<feature type="region of interest" description="Disordered" evidence="9">
    <location>
        <begin position="1447"/>
        <end position="1618"/>
    </location>
</feature>
<feature type="region of interest" description="Disordered" evidence="9">
    <location>
        <begin position="1208"/>
        <end position="1228"/>
    </location>
</feature>
<name>A0A1Q9DEU1_SYMMI</name>
<dbReference type="InterPro" id="IPR001841">
    <property type="entry name" value="Znf_RING"/>
</dbReference>
<dbReference type="Gene3D" id="6.10.140.2220">
    <property type="match status" value="1"/>
</dbReference>
<feature type="compositionally biased region" description="Acidic residues" evidence="9">
    <location>
        <begin position="8"/>
        <end position="20"/>
    </location>
</feature>
<gene>
    <name evidence="13" type="ORF">AK812_SmicGene24481</name>
</gene>